<dbReference type="NCBIfam" id="TIGR01600">
    <property type="entry name" value="phage_tail_L"/>
    <property type="match status" value="1"/>
</dbReference>
<dbReference type="EMBL" id="JAUEQX010000041">
    <property type="protein sequence ID" value="MDW3780577.1"/>
    <property type="molecule type" value="Genomic_DNA"/>
</dbReference>
<evidence type="ECO:0000313" key="2">
    <source>
        <dbReference type="Proteomes" id="UP001276300"/>
    </source>
</evidence>
<name>A0AAW9CKP5_KLUCR</name>
<dbReference type="GO" id="GO:0046718">
    <property type="term" value="P:symbiont entry into host cell"/>
    <property type="evidence" value="ECO:0007669"/>
    <property type="project" value="InterPro"/>
</dbReference>
<dbReference type="AlphaFoldDB" id="A0AAW9CKP5"/>
<dbReference type="GO" id="GO:0030430">
    <property type="term" value="C:host cell cytoplasm"/>
    <property type="evidence" value="ECO:0007669"/>
    <property type="project" value="InterPro"/>
</dbReference>
<sequence>MSINADYQKLEPGNEIRLFEVDGTAFGTGEILRFHNHRIAHTEAEILAADGDENKLPAKSIWWQEQEYKAWPCQIEGIEASTNGSSAQPTLSVANLDSSITALCLAYDDLLQAKVSIHDTLGKYLDASNFADGNPTADPTQEKLKVFYIDAKDRETHELVSFKLTSPMDLQGLMIPTRQLHSLCTWCIRNKYRSGDGCDYSGARYFDKYNNPVDDPSLDECSGTITACKLRFGESEELSFGGFPGTSLIRS</sequence>
<accession>A0AAW9CKP5</accession>
<gene>
    <name evidence="1" type="ORF">QWU01_27695</name>
</gene>
<proteinExistence type="predicted"/>
<dbReference type="Proteomes" id="UP001276300">
    <property type="component" value="Unassembled WGS sequence"/>
</dbReference>
<dbReference type="RefSeq" id="WP_318243429.1">
    <property type="nucleotide sequence ID" value="NZ_JAUEQX010000041.1"/>
</dbReference>
<evidence type="ECO:0000313" key="1">
    <source>
        <dbReference type="EMBL" id="MDW3780577.1"/>
    </source>
</evidence>
<comment type="caution">
    <text evidence="1">The sequence shown here is derived from an EMBL/GenBank/DDBJ whole genome shotgun (WGS) entry which is preliminary data.</text>
</comment>
<protein>
    <submittedName>
        <fullName evidence="1">Phage minor tail protein L</fullName>
    </submittedName>
</protein>
<organism evidence="1 2">
    <name type="scientific">Kluyvera cryocrescens</name>
    <name type="common">Kluyvera citrophila</name>
    <dbReference type="NCBI Taxonomy" id="580"/>
    <lineage>
        <taxon>Bacteria</taxon>
        <taxon>Pseudomonadati</taxon>
        <taxon>Pseudomonadota</taxon>
        <taxon>Gammaproteobacteria</taxon>
        <taxon>Enterobacterales</taxon>
        <taxon>Enterobacteriaceae</taxon>
        <taxon>Kluyvera</taxon>
    </lineage>
</organism>
<dbReference type="InterPro" id="IPR006487">
    <property type="entry name" value="Phage_lambda_L"/>
</dbReference>
<dbReference type="Pfam" id="PF05100">
    <property type="entry name" value="Phage_tail_L"/>
    <property type="match status" value="1"/>
</dbReference>
<dbReference type="GO" id="GO:0051536">
    <property type="term" value="F:iron-sulfur cluster binding"/>
    <property type="evidence" value="ECO:0007669"/>
    <property type="project" value="InterPro"/>
</dbReference>
<reference evidence="1" key="1">
    <citation type="journal article" date="2023" name="J Glob Antimicrob Resist">
        <title>Emergence of NDM-1 and KPC-3 carbapenemases in Kluyvera cryocrescens: Investigating genetic heterogeneity and acquisition routes of blaNDM-1 in Enterobacterales species in Portugal.</title>
        <authorList>
            <person name="Loiodice M."/>
            <person name="Ribeiro M."/>
            <person name="Peixe L."/>
            <person name="Novais A."/>
        </authorList>
    </citation>
    <scope>NUCLEOTIDE SEQUENCE</scope>
    <source>
        <strain evidence="1">K629</strain>
    </source>
</reference>